<reference evidence="2" key="1">
    <citation type="submission" date="2022-08" db="EMBL/GenBank/DDBJ databases">
        <authorList>
            <person name="Kallberg Y."/>
            <person name="Tangrot J."/>
            <person name="Rosling A."/>
        </authorList>
    </citation>
    <scope>NUCLEOTIDE SEQUENCE</scope>
    <source>
        <strain evidence="2">Wild A</strain>
    </source>
</reference>
<accession>A0A9W4WSP9</accession>
<dbReference type="EMBL" id="CAMKVN010002929">
    <property type="protein sequence ID" value="CAI2183099.1"/>
    <property type="molecule type" value="Genomic_DNA"/>
</dbReference>
<evidence type="ECO:0000313" key="3">
    <source>
        <dbReference type="Proteomes" id="UP001153678"/>
    </source>
</evidence>
<dbReference type="Proteomes" id="UP001153678">
    <property type="component" value="Unassembled WGS sequence"/>
</dbReference>
<dbReference type="OrthoDB" id="2305685at2759"/>
<name>A0A9W4WSP9_9GLOM</name>
<comment type="caution">
    <text evidence="2">The sequence shown here is derived from an EMBL/GenBank/DDBJ whole genome shotgun (WGS) entry which is preliminary data.</text>
</comment>
<evidence type="ECO:0000256" key="1">
    <source>
        <dbReference type="SAM" id="SignalP"/>
    </source>
</evidence>
<gene>
    <name evidence="2" type="ORF">FWILDA_LOCUS10909</name>
</gene>
<keyword evidence="3" id="KW-1185">Reference proteome</keyword>
<dbReference type="AlphaFoldDB" id="A0A9W4WSP9"/>
<protein>
    <submittedName>
        <fullName evidence="2">5287_t:CDS:1</fullName>
    </submittedName>
</protein>
<feature type="signal peptide" evidence="1">
    <location>
        <begin position="1"/>
        <end position="23"/>
    </location>
</feature>
<organism evidence="2 3">
    <name type="scientific">Funneliformis geosporum</name>
    <dbReference type="NCBI Taxonomy" id="1117311"/>
    <lineage>
        <taxon>Eukaryota</taxon>
        <taxon>Fungi</taxon>
        <taxon>Fungi incertae sedis</taxon>
        <taxon>Mucoromycota</taxon>
        <taxon>Glomeromycotina</taxon>
        <taxon>Glomeromycetes</taxon>
        <taxon>Glomerales</taxon>
        <taxon>Glomeraceae</taxon>
        <taxon>Funneliformis</taxon>
    </lineage>
</organism>
<proteinExistence type="predicted"/>
<keyword evidence="1" id="KW-0732">Signal</keyword>
<evidence type="ECO:0000313" key="2">
    <source>
        <dbReference type="EMBL" id="CAI2183099.1"/>
    </source>
</evidence>
<sequence length="187" mass="20143">MNKFISLAFFAYILLSLIAVSAALTTDESTLEKRTSCLSKRGVLGKRTDSKCPCALAEAVFEGAVGGLTVYAQDECGFTTVTGLFSKGFQDTNKNFTFQVVDDCGTVLQDLTEGLKVQPSGDGGTKSFRNLFENFSLNCGNTGILVPQNGLTKRTCSRKLKKRQGSGAYMRINEGGDSYAQADINEI</sequence>
<feature type="chain" id="PRO_5040855898" evidence="1">
    <location>
        <begin position="24"/>
        <end position="187"/>
    </location>
</feature>